<organism evidence="1">
    <name type="scientific">candidate division WOR-3 bacterium</name>
    <dbReference type="NCBI Taxonomy" id="2052148"/>
    <lineage>
        <taxon>Bacteria</taxon>
        <taxon>Bacteria division WOR-3</taxon>
    </lineage>
</organism>
<gene>
    <name evidence="1" type="ORF">ENL41_00455</name>
</gene>
<sequence>MAEDIKKKLLEIEDEIKIEKKQEKIDLPVDEKLRRLPREKLKEIELQLPKHVLNFLWRTKMELLSDIAKYPKNRTGYVSWLADGYAGDYTDFLQLHVYYVRFLVPLLKKI</sequence>
<proteinExistence type="predicted"/>
<dbReference type="EMBL" id="DRTV01000035">
    <property type="protein sequence ID" value="HHF57878.1"/>
    <property type="molecule type" value="Genomic_DNA"/>
</dbReference>
<name>A0A7C5I1B5_UNCW3</name>
<evidence type="ECO:0000313" key="1">
    <source>
        <dbReference type="EMBL" id="HHF57878.1"/>
    </source>
</evidence>
<dbReference type="AlphaFoldDB" id="A0A7C5I1B5"/>
<reference evidence="1" key="1">
    <citation type="journal article" date="2020" name="mSystems">
        <title>Genome- and Community-Level Interaction Insights into Carbon Utilization and Element Cycling Functions of Hydrothermarchaeota in Hydrothermal Sediment.</title>
        <authorList>
            <person name="Zhou Z."/>
            <person name="Liu Y."/>
            <person name="Xu W."/>
            <person name="Pan J."/>
            <person name="Luo Z.H."/>
            <person name="Li M."/>
        </authorList>
    </citation>
    <scope>NUCLEOTIDE SEQUENCE [LARGE SCALE GENOMIC DNA]</scope>
    <source>
        <strain evidence="1">HyVt-94</strain>
    </source>
</reference>
<comment type="caution">
    <text evidence="1">The sequence shown here is derived from an EMBL/GenBank/DDBJ whole genome shotgun (WGS) entry which is preliminary data.</text>
</comment>
<dbReference type="Proteomes" id="UP000886014">
    <property type="component" value="Unassembled WGS sequence"/>
</dbReference>
<protein>
    <submittedName>
        <fullName evidence="1">Uncharacterized protein</fullName>
    </submittedName>
</protein>
<accession>A0A7C5I1B5</accession>